<dbReference type="CDD" id="cd11338">
    <property type="entry name" value="AmyAc_CMD"/>
    <property type="match status" value="1"/>
</dbReference>
<reference evidence="5 6" key="1">
    <citation type="submission" date="2022-11" db="EMBL/GenBank/DDBJ databases">
        <title>Anaerobic phenanthrene biodegradation by a DNRA strain PheN6.</title>
        <authorList>
            <person name="Zhang Z."/>
        </authorList>
    </citation>
    <scope>NUCLEOTIDE SEQUENCE [LARGE SCALE GENOMIC DNA]</scope>
    <source>
        <strain evidence="5 6">PheN6</strain>
    </source>
</reference>
<feature type="region of interest" description="Disordered" evidence="3">
    <location>
        <begin position="621"/>
        <end position="640"/>
    </location>
</feature>
<keyword evidence="2" id="KW-0326">Glycosidase</keyword>
<dbReference type="Gene3D" id="3.20.20.80">
    <property type="entry name" value="Glycosidases"/>
    <property type="match status" value="1"/>
</dbReference>
<evidence type="ECO:0000313" key="5">
    <source>
        <dbReference type="EMBL" id="MDC5699003.1"/>
    </source>
</evidence>
<gene>
    <name evidence="5" type="ORF">OO014_17265</name>
</gene>
<proteinExistence type="predicted"/>
<dbReference type="EMBL" id="JAPFQL010000100">
    <property type="protein sequence ID" value="MDC5699003.1"/>
    <property type="molecule type" value="Genomic_DNA"/>
</dbReference>
<dbReference type="SUPFAM" id="SSF51445">
    <property type="entry name" value="(Trans)glycosidases"/>
    <property type="match status" value="1"/>
</dbReference>
<sequence>MPLSPVPDSRAVGLHLPHHDGSRRYVSDLAPRLGDVVDVLVRVPLEAEVDAVHARTAPDGESAFTPGRLVRTTATDAWWKVRLTCHNPVTNYRFLLVGGPTKYAWLNGTGVHHRDVPDASDFRLVAHDSPPPGWAEGSVVYQIFPDRFARSARADRREMPDWAIPAQWSDPVDTRPHAVAHQLYGGDLDGIIEHLDHLVALGVDVVYLTPFFPARSNHRYDAASFDQVDPILGGDRALQRLNKAAHERGLRVMGDFTTNHTGDAHEWFRTANGPGGKRTPERDYYIWEDGKYVAWLGVPSLPKLNHLNEGLRRRIFDEPRGVVRRWLARPGRREGLDGWRVDVANMTGRWRGTDVNHDVARQMRDSMARHAPDALLVGEHFHDYTPDVPGDGWHGVMNYSGFCKPVWNWIRDDAADPMTMGAPAPLPVLEAGAVVETMRDFTSRISWQSLVHSFNLVGSHDVTRLRTLVAHDPRLVEVAAGLLFTMPSLAMLTYGDEIGMEGDFGEDGRRAMPWDESAWDRGIHDIYRGLIAARRSSDALRRGGLRWVHADGDAIVFLRESPTETALVHVSRAAHESVRVPVRQLAGVETGRAAYGPAVRLGKRAVTLNASGPGVRIWTWAPTDGGAQPRRQGRRSGSEG</sequence>
<dbReference type="InterPro" id="IPR017853">
    <property type="entry name" value="GH"/>
</dbReference>
<organism evidence="5 6">
    <name type="scientific">Intrasporangium calvum</name>
    <dbReference type="NCBI Taxonomy" id="53358"/>
    <lineage>
        <taxon>Bacteria</taxon>
        <taxon>Bacillati</taxon>
        <taxon>Actinomycetota</taxon>
        <taxon>Actinomycetes</taxon>
        <taxon>Micrococcales</taxon>
        <taxon>Intrasporangiaceae</taxon>
        <taxon>Intrasporangium</taxon>
    </lineage>
</organism>
<protein>
    <submittedName>
        <fullName evidence="5">Glycoside hydrolase family 13 protein</fullName>
    </submittedName>
</protein>
<dbReference type="PANTHER" id="PTHR10357">
    <property type="entry name" value="ALPHA-AMYLASE FAMILY MEMBER"/>
    <property type="match status" value="1"/>
</dbReference>
<dbReference type="PANTHER" id="PTHR10357:SF210">
    <property type="entry name" value="MALTODEXTRIN GLUCOSIDASE"/>
    <property type="match status" value="1"/>
</dbReference>
<dbReference type="GO" id="GO:0016787">
    <property type="term" value="F:hydrolase activity"/>
    <property type="evidence" value="ECO:0007669"/>
    <property type="project" value="UniProtKB-KW"/>
</dbReference>
<evidence type="ECO:0000256" key="1">
    <source>
        <dbReference type="ARBA" id="ARBA00022801"/>
    </source>
</evidence>
<accession>A0ABT5GLR6</accession>
<evidence type="ECO:0000256" key="2">
    <source>
        <dbReference type="ARBA" id="ARBA00023295"/>
    </source>
</evidence>
<evidence type="ECO:0000256" key="3">
    <source>
        <dbReference type="SAM" id="MobiDB-lite"/>
    </source>
</evidence>
<feature type="domain" description="Glycosyl hydrolase family 13 catalytic" evidence="4">
    <location>
        <begin position="142"/>
        <end position="534"/>
    </location>
</feature>
<evidence type="ECO:0000259" key="4">
    <source>
        <dbReference type="SMART" id="SM00642"/>
    </source>
</evidence>
<keyword evidence="6" id="KW-1185">Reference proteome</keyword>
<dbReference type="RefSeq" id="WP_272463561.1">
    <property type="nucleotide sequence ID" value="NZ_JAPFQL010000100.1"/>
</dbReference>
<keyword evidence="1 5" id="KW-0378">Hydrolase</keyword>
<dbReference type="InterPro" id="IPR004185">
    <property type="entry name" value="Glyco_hydro_13_lg-like_dom"/>
</dbReference>
<dbReference type="InterPro" id="IPR006047">
    <property type="entry name" value="GH13_cat_dom"/>
</dbReference>
<comment type="caution">
    <text evidence="5">The sequence shown here is derived from an EMBL/GenBank/DDBJ whole genome shotgun (WGS) entry which is preliminary data.</text>
</comment>
<dbReference type="CDD" id="cd02857">
    <property type="entry name" value="E_set_CDase_PDE_N"/>
    <property type="match status" value="1"/>
</dbReference>
<dbReference type="Proteomes" id="UP001150259">
    <property type="component" value="Unassembled WGS sequence"/>
</dbReference>
<evidence type="ECO:0000313" key="6">
    <source>
        <dbReference type="Proteomes" id="UP001150259"/>
    </source>
</evidence>
<name>A0ABT5GLR6_9MICO</name>
<dbReference type="SMART" id="SM00642">
    <property type="entry name" value="Aamy"/>
    <property type="match status" value="1"/>
</dbReference>
<dbReference type="Pfam" id="PF00128">
    <property type="entry name" value="Alpha-amylase"/>
    <property type="match status" value="1"/>
</dbReference>